<dbReference type="SUPFAM" id="SSF52540">
    <property type="entry name" value="P-loop containing nucleoside triphosphate hydrolases"/>
    <property type="match status" value="1"/>
</dbReference>
<accession>A0A3B4T713</accession>
<dbReference type="GeneTree" id="ENSGT00940000160560"/>
<dbReference type="InterPro" id="IPR027417">
    <property type="entry name" value="P-loop_NTPase"/>
</dbReference>
<dbReference type="PANTHER" id="PTHR14241:SF1">
    <property type="entry name" value="INTERFERON-INDUCED PROTEIN 44-RELATED"/>
    <property type="match status" value="1"/>
</dbReference>
<evidence type="ECO:0000313" key="2">
    <source>
        <dbReference type="Proteomes" id="UP000261420"/>
    </source>
</evidence>
<reference evidence="1" key="2">
    <citation type="submission" date="2025-09" db="UniProtKB">
        <authorList>
            <consortium name="Ensembl"/>
        </authorList>
    </citation>
    <scope>IDENTIFICATION</scope>
</reference>
<dbReference type="Gene3D" id="3.40.50.300">
    <property type="entry name" value="P-loop containing nucleotide triphosphate hydrolases"/>
    <property type="match status" value="1"/>
</dbReference>
<reference evidence="1" key="1">
    <citation type="submission" date="2025-08" db="UniProtKB">
        <authorList>
            <consortium name="Ensembl"/>
        </authorList>
    </citation>
    <scope>IDENTIFICATION</scope>
</reference>
<dbReference type="PANTHER" id="PTHR14241">
    <property type="entry name" value="INTERFERON-INDUCED PROTEIN 44"/>
    <property type="match status" value="1"/>
</dbReference>
<dbReference type="GO" id="GO:0006955">
    <property type="term" value="P:immune response"/>
    <property type="evidence" value="ECO:0007669"/>
    <property type="project" value="TreeGrafter"/>
</dbReference>
<proteinExistence type="predicted"/>
<dbReference type="STRING" id="41447.ENSSDUP00000001864"/>
<name>A0A3B4T713_SERDU</name>
<keyword evidence="2" id="KW-1185">Reference proteome</keyword>
<dbReference type="CDD" id="cd00882">
    <property type="entry name" value="Ras_like_GTPase"/>
    <property type="match status" value="1"/>
</dbReference>
<organism evidence="1 2">
    <name type="scientific">Seriola dumerili</name>
    <name type="common">Greater amberjack</name>
    <name type="synonym">Caranx dumerili</name>
    <dbReference type="NCBI Taxonomy" id="41447"/>
    <lineage>
        <taxon>Eukaryota</taxon>
        <taxon>Metazoa</taxon>
        <taxon>Chordata</taxon>
        <taxon>Craniata</taxon>
        <taxon>Vertebrata</taxon>
        <taxon>Euteleostomi</taxon>
        <taxon>Actinopterygii</taxon>
        <taxon>Neopterygii</taxon>
        <taxon>Teleostei</taxon>
        <taxon>Neoteleostei</taxon>
        <taxon>Acanthomorphata</taxon>
        <taxon>Carangaria</taxon>
        <taxon>Carangiformes</taxon>
        <taxon>Carangidae</taxon>
        <taxon>Seriola</taxon>
    </lineage>
</organism>
<protein>
    <submittedName>
        <fullName evidence="1">Interferon-induced protein 44-like</fullName>
    </submittedName>
</protein>
<dbReference type="Ensembl" id="ENSSDUT00000001926.1">
    <property type="protein sequence ID" value="ENSSDUP00000001864.1"/>
    <property type="gene ID" value="ENSSDUG00000001403.1"/>
</dbReference>
<dbReference type="Proteomes" id="UP000261420">
    <property type="component" value="Unplaced"/>
</dbReference>
<dbReference type="AlphaFoldDB" id="A0A3B4T713"/>
<sequence>SVVAYFVDNCGGLGNKFSLYMECVFIFTCYLDILFNKERYLLEVKNYQSHNNELQHLRILLHGPAGAGKSSFINSVDSVLQGRMAGRALTDATSKESFTKTYRTYKIQKEEPGTVYPFVFTDIMGLEKDSNKGVGVQDIILAMKGHVKDGYKFNPVTQLSEDDQNYNGSPSLSDKVHVLVCVIAADTFNILDDETMKKMREVRLTASDMGIPQVAILTKIDEACPEVKKIIRNVYKSKYLNQLELNVKLGVPLNCIFPVKNYHKEINIDDDIDALILSTLRQMINYGEDFVNNL</sequence>
<evidence type="ECO:0000313" key="1">
    <source>
        <dbReference type="Ensembl" id="ENSSDUP00000001864.1"/>
    </source>
</evidence>